<gene>
    <name evidence="2" type="ORF">GKO32_04010</name>
</gene>
<evidence type="ECO:0000313" key="2">
    <source>
        <dbReference type="EMBL" id="MTD53146.1"/>
    </source>
</evidence>
<feature type="transmembrane region" description="Helical" evidence="1">
    <location>
        <begin position="51"/>
        <end position="74"/>
    </location>
</feature>
<dbReference type="AlphaFoldDB" id="A0A6N7Z2X7"/>
<evidence type="ECO:0000256" key="1">
    <source>
        <dbReference type="SAM" id="Phobius"/>
    </source>
</evidence>
<dbReference type="Proteomes" id="UP000440096">
    <property type="component" value="Unassembled WGS sequence"/>
</dbReference>
<accession>A0A6N7Z2X7</accession>
<organism evidence="2 3">
    <name type="scientific">Amycolatopsis pithecellobii</name>
    <dbReference type="NCBI Taxonomy" id="664692"/>
    <lineage>
        <taxon>Bacteria</taxon>
        <taxon>Bacillati</taxon>
        <taxon>Actinomycetota</taxon>
        <taxon>Actinomycetes</taxon>
        <taxon>Pseudonocardiales</taxon>
        <taxon>Pseudonocardiaceae</taxon>
        <taxon>Amycolatopsis</taxon>
    </lineage>
</organism>
<keyword evidence="1" id="KW-0472">Membrane</keyword>
<sequence>MSRLEWHTTTRRRPWLAAFTGLIAIFAVAGAVGLMTGTLGLEEEVVARFPFGSAVFGGLALVLVVGVPMGLVCYFGSRPDRRTSGAAIVAGCLLIAWVAVEIGFVQTYSWLQVVFAFAGVLVAHAGLRDVRSR</sequence>
<keyword evidence="1" id="KW-0812">Transmembrane</keyword>
<proteinExistence type="predicted"/>
<keyword evidence="1" id="KW-1133">Transmembrane helix</keyword>
<name>A0A6N7Z2X7_9PSEU</name>
<dbReference type="RefSeq" id="WP_154755403.1">
    <property type="nucleotide sequence ID" value="NZ_WMBA01000004.1"/>
</dbReference>
<reference evidence="2 3" key="1">
    <citation type="submission" date="2019-11" db="EMBL/GenBank/DDBJ databases">
        <title>Draft genome of Amycolatopsis RM579.</title>
        <authorList>
            <person name="Duangmal K."/>
            <person name="Mingma R."/>
        </authorList>
    </citation>
    <scope>NUCLEOTIDE SEQUENCE [LARGE SCALE GENOMIC DNA]</scope>
    <source>
        <strain evidence="2 3">RM579</strain>
    </source>
</reference>
<feature type="transmembrane region" description="Helical" evidence="1">
    <location>
        <begin position="110"/>
        <end position="127"/>
    </location>
</feature>
<feature type="transmembrane region" description="Helical" evidence="1">
    <location>
        <begin position="86"/>
        <end position="104"/>
    </location>
</feature>
<protein>
    <submittedName>
        <fullName evidence="2">Uncharacterized protein</fullName>
    </submittedName>
</protein>
<keyword evidence="3" id="KW-1185">Reference proteome</keyword>
<comment type="caution">
    <text evidence="2">The sequence shown here is derived from an EMBL/GenBank/DDBJ whole genome shotgun (WGS) entry which is preliminary data.</text>
</comment>
<evidence type="ECO:0000313" key="3">
    <source>
        <dbReference type="Proteomes" id="UP000440096"/>
    </source>
</evidence>
<dbReference type="OrthoDB" id="3630641at2"/>
<feature type="transmembrane region" description="Helical" evidence="1">
    <location>
        <begin position="15"/>
        <end position="39"/>
    </location>
</feature>
<dbReference type="EMBL" id="WMBA01000004">
    <property type="protein sequence ID" value="MTD53146.1"/>
    <property type="molecule type" value="Genomic_DNA"/>
</dbReference>